<reference evidence="2 3" key="1">
    <citation type="submission" date="2023-07" db="EMBL/GenBank/DDBJ databases">
        <title>Sorghum-associated microbial communities from plants grown in Nebraska, USA.</title>
        <authorList>
            <person name="Schachtman D."/>
        </authorList>
    </citation>
    <scope>NUCLEOTIDE SEQUENCE [LARGE SCALE GENOMIC DNA]</scope>
    <source>
        <strain evidence="2 3">DS1607</strain>
    </source>
</reference>
<dbReference type="Pfam" id="PF02602">
    <property type="entry name" value="HEM4"/>
    <property type="match status" value="1"/>
</dbReference>
<sequence>MNVPVRRLIVTRPAAEAARWVQALREAGIDAVALPLIDIAPVQDDRALCAARDRQADYDALMFVSASAVSHFFGGTPDRTSDRPFMLRTGPAAAYPRCWSTGPGTARALREAGVPAAAIDTPGQDAGQFDSEALWAVVRPQIRPGTRVLIVRGGDAAGLATGRDWLARQIASEGGEVDTAVAYRRLAPAFGAAERALAAEGASGRARWLFSSSEAIGNLRLAMPAQTWGAACALATHARIAQAARDAGFGVVCGVPAGLPALIASIESLA</sequence>
<name>A0ABT9S363_9BURK</name>
<dbReference type="SUPFAM" id="SSF69618">
    <property type="entry name" value="HemD-like"/>
    <property type="match status" value="1"/>
</dbReference>
<feature type="domain" description="Tetrapyrrole biosynthesis uroporphyrinogen III synthase" evidence="1">
    <location>
        <begin position="19"/>
        <end position="252"/>
    </location>
</feature>
<keyword evidence="3" id="KW-1185">Reference proteome</keyword>
<protein>
    <submittedName>
        <fullName evidence="2">Uroporphyrinogen-III synthase</fullName>
        <ecNumber evidence="2">4.2.1.75</ecNumber>
    </submittedName>
</protein>
<dbReference type="CDD" id="cd06578">
    <property type="entry name" value="HemD"/>
    <property type="match status" value="1"/>
</dbReference>
<keyword evidence="2" id="KW-0456">Lyase</keyword>
<dbReference type="InterPro" id="IPR036108">
    <property type="entry name" value="4pyrrol_syn_uPrphyn_synt_sf"/>
</dbReference>
<dbReference type="GO" id="GO:0004852">
    <property type="term" value="F:uroporphyrinogen-III synthase activity"/>
    <property type="evidence" value="ECO:0007669"/>
    <property type="project" value="UniProtKB-EC"/>
</dbReference>
<comment type="caution">
    <text evidence="2">The sequence shown here is derived from an EMBL/GenBank/DDBJ whole genome shotgun (WGS) entry which is preliminary data.</text>
</comment>
<dbReference type="EC" id="4.2.1.75" evidence="2"/>
<proteinExistence type="predicted"/>
<evidence type="ECO:0000313" key="3">
    <source>
        <dbReference type="Proteomes" id="UP001226867"/>
    </source>
</evidence>
<evidence type="ECO:0000313" key="2">
    <source>
        <dbReference type="EMBL" id="MDP9897782.1"/>
    </source>
</evidence>
<dbReference type="Proteomes" id="UP001226867">
    <property type="component" value="Unassembled WGS sequence"/>
</dbReference>
<dbReference type="Gene3D" id="3.40.50.10090">
    <property type="match status" value="2"/>
</dbReference>
<dbReference type="InterPro" id="IPR003754">
    <property type="entry name" value="4pyrrol_synth_uPrphyn_synth"/>
</dbReference>
<gene>
    <name evidence="2" type="ORF">J2W36_000015</name>
</gene>
<dbReference type="RefSeq" id="WP_370869224.1">
    <property type="nucleotide sequence ID" value="NZ_JAUSRO010000001.1"/>
</dbReference>
<dbReference type="EMBL" id="JAUSRO010000001">
    <property type="protein sequence ID" value="MDP9897782.1"/>
    <property type="molecule type" value="Genomic_DNA"/>
</dbReference>
<accession>A0ABT9S363</accession>
<organism evidence="2 3">
    <name type="scientific">Variovorax ginsengisoli</name>
    <dbReference type="NCBI Taxonomy" id="363844"/>
    <lineage>
        <taxon>Bacteria</taxon>
        <taxon>Pseudomonadati</taxon>
        <taxon>Pseudomonadota</taxon>
        <taxon>Betaproteobacteria</taxon>
        <taxon>Burkholderiales</taxon>
        <taxon>Comamonadaceae</taxon>
        <taxon>Variovorax</taxon>
    </lineage>
</organism>
<evidence type="ECO:0000259" key="1">
    <source>
        <dbReference type="Pfam" id="PF02602"/>
    </source>
</evidence>